<dbReference type="OrthoDB" id="8400336at2"/>
<gene>
    <name evidence="1" type="ORF">DES41_104406</name>
</gene>
<dbReference type="RefSeq" id="WP_114468794.1">
    <property type="nucleotide sequence ID" value="NZ_QPJK01000004.1"/>
</dbReference>
<dbReference type="AlphaFoldDB" id="A0A368XWT5"/>
<proteinExistence type="predicted"/>
<evidence type="ECO:0008006" key="3">
    <source>
        <dbReference type="Google" id="ProtNLM"/>
    </source>
</evidence>
<sequence>MKTAVIPQVRVDPGLRAQLEAVLQPDETLSEFVEASVRRAVEVRQAQTQFQERGQAAWENYRRTGEAVPAEQVLGKLQARLNARRKQLGG</sequence>
<dbReference type="Proteomes" id="UP000252884">
    <property type="component" value="Unassembled WGS sequence"/>
</dbReference>
<protein>
    <recommendedName>
        <fullName evidence="3">Prevent-host-death protein</fullName>
    </recommendedName>
</protein>
<organism evidence="1 2">
    <name type="scientific">Pseudorhodoferax soli</name>
    <dbReference type="NCBI Taxonomy" id="545864"/>
    <lineage>
        <taxon>Bacteria</taxon>
        <taxon>Pseudomonadati</taxon>
        <taxon>Pseudomonadota</taxon>
        <taxon>Betaproteobacteria</taxon>
        <taxon>Burkholderiales</taxon>
        <taxon>Comamonadaceae</taxon>
    </lineage>
</organism>
<comment type="caution">
    <text evidence="1">The sequence shown here is derived from an EMBL/GenBank/DDBJ whole genome shotgun (WGS) entry which is preliminary data.</text>
</comment>
<evidence type="ECO:0000313" key="2">
    <source>
        <dbReference type="Proteomes" id="UP000252884"/>
    </source>
</evidence>
<reference evidence="1 2" key="1">
    <citation type="submission" date="2018-07" db="EMBL/GenBank/DDBJ databases">
        <title>Genomic Encyclopedia of Type Strains, Phase IV (KMG-IV): sequencing the most valuable type-strain genomes for metagenomic binning, comparative biology and taxonomic classification.</title>
        <authorList>
            <person name="Goeker M."/>
        </authorList>
    </citation>
    <scope>NUCLEOTIDE SEQUENCE [LARGE SCALE GENOMIC DNA]</scope>
    <source>
        <strain evidence="1 2">DSM 21634</strain>
    </source>
</reference>
<keyword evidence="2" id="KW-1185">Reference proteome</keyword>
<dbReference type="EMBL" id="QPJK01000004">
    <property type="protein sequence ID" value="RCW71586.1"/>
    <property type="molecule type" value="Genomic_DNA"/>
</dbReference>
<evidence type="ECO:0000313" key="1">
    <source>
        <dbReference type="EMBL" id="RCW71586.1"/>
    </source>
</evidence>
<name>A0A368XWT5_9BURK</name>
<dbReference type="NCBIfam" id="NF041551">
    <property type="entry name" value="YlcI_YnfO_N"/>
    <property type="match status" value="1"/>
</dbReference>
<accession>A0A368XWT5</accession>